<keyword evidence="1" id="KW-0812">Transmembrane</keyword>
<protein>
    <submittedName>
        <fullName evidence="2">Uncharacterized protein</fullName>
    </submittedName>
</protein>
<keyword evidence="1" id="KW-1133">Transmembrane helix</keyword>
<accession>A0A2I0A3S5</accession>
<dbReference type="AlphaFoldDB" id="A0A2I0A3S5"/>
<evidence type="ECO:0000256" key="1">
    <source>
        <dbReference type="SAM" id="Phobius"/>
    </source>
</evidence>
<dbReference type="Proteomes" id="UP000236161">
    <property type="component" value="Unassembled WGS sequence"/>
</dbReference>
<name>A0A2I0A3S5_9ASPA</name>
<proteinExistence type="predicted"/>
<feature type="transmembrane region" description="Helical" evidence="1">
    <location>
        <begin position="132"/>
        <end position="154"/>
    </location>
</feature>
<organism evidence="2 3">
    <name type="scientific">Apostasia shenzhenica</name>
    <dbReference type="NCBI Taxonomy" id="1088818"/>
    <lineage>
        <taxon>Eukaryota</taxon>
        <taxon>Viridiplantae</taxon>
        <taxon>Streptophyta</taxon>
        <taxon>Embryophyta</taxon>
        <taxon>Tracheophyta</taxon>
        <taxon>Spermatophyta</taxon>
        <taxon>Magnoliopsida</taxon>
        <taxon>Liliopsida</taxon>
        <taxon>Asparagales</taxon>
        <taxon>Orchidaceae</taxon>
        <taxon>Apostasioideae</taxon>
        <taxon>Apostasia</taxon>
    </lineage>
</organism>
<evidence type="ECO:0000313" key="2">
    <source>
        <dbReference type="EMBL" id="PKA50195.1"/>
    </source>
</evidence>
<evidence type="ECO:0000313" key="3">
    <source>
        <dbReference type="Proteomes" id="UP000236161"/>
    </source>
</evidence>
<dbReference type="EMBL" id="KZ452028">
    <property type="protein sequence ID" value="PKA50195.1"/>
    <property type="molecule type" value="Genomic_DNA"/>
</dbReference>
<reference evidence="2 3" key="1">
    <citation type="journal article" date="2017" name="Nature">
        <title>The Apostasia genome and the evolution of orchids.</title>
        <authorList>
            <person name="Zhang G.Q."/>
            <person name="Liu K.W."/>
            <person name="Li Z."/>
            <person name="Lohaus R."/>
            <person name="Hsiao Y.Y."/>
            <person name="Niu S.C."/>
            <person name="Wang J.Y."/>
            <person name="Lin Y.C."/>
            <person name="Xu Q."/>
            <person name="Chen L.J."/>
            <person name="Yoshida K."/>
            <person name="Fujiwara S."/>
            <person name="Wang Z.W."/>
            <person name="Zhang Y.Q."/>
            <person name="Mitsuda N."/>
            <person name="Wang M."/>
            <person name="Liu G.H."/>
            <person name="Pecoraro L."/>
            <person name="Huang H.X."/>
            <person name="Xiao X.J."/>
            <person name="Lin M."/>
            <person name="Wu X.Y."/>
            <person name="Wu W.L."/>
            <person name="Chen Y.Y."/>
            <person name="Chang S.B."/>
            <person name="Sakamoto S."/>
            <person name="Ohme-Takagi M."/>
            <person name="Yagi M."/>
            <person name="Zeng S.J."/>
            <person name="Shen C.Y."/>
            <person name="Yeh C.M."/>
            <person name="Luo Y.B."/>
            <person name="Tsai W.C."/>
            <person name="Van de Peer Y."/>
            <person name="Liu Z.J."/>
        </authorList>
    </citation>
    <scope>NUCLEOTIDE SEQUENCE [LARGE SCALE GENOMIC DNA]</scope>
    <source>
        <strain evidence="3">cv. Shenzhen</strain>
        <tissue evidence="2">Stem</tissue>
    </source>
</reference>
<keyword evidence="3" id="KW-1185">Reference proteome</keyword>
<sequence length="434" mass="46442">MQRVLSFPICAEAAPPATAPAAVQRIISCPICAEGGKLRNFAKIEALVTHLNIPMSATAPPDVQRILSCPICAEYGKHRNFTKSRALVTHLNIPMVAAAPPATAPPSVQRNLSFPICAEAAKLKNFAKIGALVTHLIISMVVRFGAMFFGQWLICKSMAEKRTGHSAAPLAAAPLAVQRVLFFPICAHEGAAAQPATAPPAVQRVLSCPICAEGGKPRISPRSKQLLHQLCNASFPSRSVLKVGSSGILPRSGLLLHLNIHMVLRFVAMFSGQWLICKSIAEKRTDHTAAQPATALPTVQCVLSFPICAEDFIELVLNLSNRCNATSCATRHFCPIFAEAAAPPTVQHILSCPICAEGGMPRNFVKIGALVTHFNIPLVVRFVAIIGIFKFVTKAPILAKFLDFPRSAQIRKERMRCTAGGAAAGGATAKKLRH</sequence>
<gene>
    <name evidence="2" type="ORF">AXF42_Ash020140</name>
</gene>
<keyword evidence="1" id="KW-0472">Membrane</keyword>